<protein>
    <recommendedName>
        <fullName evidence="1">Glycosyltransferase 2-like domain-containing protein</fullName>
    </recommendedName>
</protein>
<organism evidence="2 3">
    <name type="scientific">Halarcobacter ebronensis</name>
    <dbReference type="NCBI Taxonomy" id="1462615"/>
    <lineage>
        <taxon>Bacteria</taxon>
        <taxon>Pseudomonadati</taxon>
        <taxon>Campylobacterota</taxon>
        <taxon>Epsilonproteobacteria</taxon>
        <taxon>Campylobacterales</taxon>
        <taxon>Arcobacteraceae</taxon>
        <taxon>Halarcobacter</taxon>
    </lineage>
</organism>
<comment type="caution">
    <text evidence="2">The sequence shown here is derived from an EMBL/GenBank/DDBJ whole genome shotgun (WGS) entry which is preliminary data.</text>
</comment>
<evidence type="ECO:0000313" key="2">
    <source>
        <dbReference type="EMBL" id="RXJ67399.1"/>
    </source>
</evidence>
<dbReference type="Proteomes" id="UP000290172">
    <property type="component" value="Unassembled WGS sequence"/>
</dbReference>
<proteinExistence type="predicted"/>
<evidence type="ECO:0000313" key="3">
    <source>
        <dbReference type="Proteomes" id="UP000290172"/>
    </source>
</evidence>
<dbReference type="RefSeq" id="WP_128981954.1">
    <property type="nucleotide sequence ID" value="NZ_PDKJ01000009.1"/>
</dbReference>
<dbReference type="AlphaFoldDB" id="A0A4Q0YE65"/>
<gene>
    <name evidence="2" type="ORF">CRV08_10750</name>
</gene>
<name>A0A4Q0YE65_9BACT</name>
<sequence length="409" mass="48558">MKFSIVTPTYNHKKYIDTTIKSVLENKKHYPNVEYIVIDGNSKDGTQDVVKSYGNEIDVFISEPDEGQADAINKGFTHATGDIYAYINSDDYYYPETFKKVAKIFEENPDIDVLYGNCTFVTEDEQFYRYFTEIEPYDEYRLRSCTDFIMQPACFWRKEIYDKCQGFTKDFHFGFDWEMWCCMAKHGAKFHYERELFAVNREFEETKTSTGGGKRLEELKQINNLHKMSLLPYAYYSYTQGELRTKYPHMESIVEKIITRFKIYFYRLMSLPNLIYNNKNFDKQNLYGINHHSPMLQKSATVSFPYYKDEKNRYVVIVLQSTIPNQSVKININGKDVFESGFRNNSMFLVYQLKDFDKHEIEINFNFEKEIIQVFGLKNKILGRKVKYAGAYTMCDIYNQDELQKCLLY</sequence>
<feature type="domain" description="Glycosyltransferase 2-like" evidence="1">
    <location>
        <begin position="4"/>
        <end position="160"/>
    </location>
</feature>
<evidence type="ECO:0000259" key="1">
    <source>
        <dbReference type="Pfam" id="PF00535"/>
    </source>
</evidence>
<dbReference type="PANTHER" id="PTHR43685:SF11">
    <property type="entry name" value="GLYCOSYLTRANSFERASE TAGX-RELATED"/>
    <property type="match status" value="1"/>
</dbReference>
<dbReference type="SUPFAM" id="SSF53448">
    <property type="entry name" value="Nucleotide-diphospho-sugar transferases"/>
    <property type="match status" value="1"/>
</dbReference>
<dbReference type="InterPro" id="IPR001173">
    <property type="entry name" value="Glyco_trans_2-like"/>
</dbReference>
<reference evidence="2 3" key="1">
    <citation type="submission" date="2017-10" db="EMBL/GenBank/DDBJ databases">
        <title>Genomics of the genus Arcobacter.</title>
        <authorList>
            <person name="Perez-Cataluna A."/>
            <person name="Figueras M.J."/>
        </authorList>
    </citation>
    <scope>NUCLEOTIDE SEQUENCE [LARGE SCALE GENOMIC DNA]</scope>
    <source>
        <strain evidence="2 3">CECT 8993</strain>
    </source>
</reference>
<dbReference type="EMBL" id="PDKJ01000009">
    <property type="protein sequence ID" value="RXJ67399.1"/>
    <property type="molecule type" value="Genomic_DNA"/>
</dbReference>
<dbReference type="PANTHER" id="PTHR43685">
    <property type="entry name" value="GLYCOSYLTRANSFERASE"/>
    <property type="match status" value="1"/>
</dbReference>
<dbReference type="InterPro" id="IPR050834">
    <property type="entry name" value="Glycosyltransf_2"/>
</dbReference>
<dbReference type="CDD" id="cd06433">
    <property type="entry name" value="GT_2_WfgS_like"/>
    <property type="match status" value="1"/>
</dbReference>
<accession>A0A4Q0YE65</accession>
<dbReference type="Pfam" id="PF00535">
    <property type="entry name" value="Glycos_transf_2"/>
    <property type="match status" value="1"/>
</dbReference>
<dbReference type="InterPro" id="IPR029044">
    <property type="entry name" value="Nucleotide-diphossugar_trans"/>
</dbReference>
<dbReference type="Gene3D" id="3.90.550.10">
    <property type="entry name" value="Spore Coat Polysaccharide Biosynthesis Protein SpsA, Chain A"/>
    <property type="match status" value="1"/>
</dbReference>